<feature type="compositionally biased region" description="Low complexity" evidence="4">
    <location>
        <begin position="23"/>
        <end position="34"/>
    </location>
</feature>
<proteinExistence type="predicted"/>
<evidence type="ECO:0000313" key="7">
    <source>
        <dbReference type="Proteomes" id="UP001057375"/>
    </source>
</evidence>
<feature type="region of interest" description="Disordered" evidence="4">
    <location>
        <begin position="1"/>
        <end position="34"/>
    </location>
</feature>
<dbReference type="InterPro" id="IPR000719">
    <property type="entry name" value="Prot_kinase_dom"/>
</dbReference>
<sequence length="2519" mass="285544">EKPRLQEKRTREKEEEEEDSILELDGSSSSPIEASNESVFNPEFIHEGDLESIPISRDAPIIVHPCYSKIKVTDNSLNSSSRYYDLNTQVLGMFRGEDRSVFLSHLFIPFQITSDIKGAYICVNKYYSSRSLIFTFSRTPVHSKNKEGKVTKQFNFSPPQNLFEWYFLPIHMQDVSCCEIEGKESWSLKSGNFVIKSLVFIREESDEESNYKLLKSTNLTRKWDEAIIVKPIPLKSRPLEVYCDNPHVISPNFSRIRAINDTKSKESKDYNVAKKFLEFGVESGHKKEFEVSLTSVFFPFAIPHDIKGINMRINKFWSSPSLLFVFIHSNRKKTMKKCQLLRPGVPSYSWIFIPFNVKDIISCEIVGKGTWKHRNSRCFTLYDFGFVEDYQQTIYSSSSSSSDVFDNIHDEDSQSVVFRTKKSTTKVPSSSSSSSTSLPTSQNPSQPPVLSTESPQHQKSLPPPIFDEKMTLPSLSDETPAWAITQSSSSPFSSGTIYRNPQPKLVDMPLLSGHIDQDPPLPKVDPSIFEVSPQYVGRNDDFPLMWSDSRIILPSIHGVTSVDKTEKMSSREYDTSSKAKSMLKGESALWFSEMSIPFHELESVKGAYICVEKNGSSPILVFTFSCQLAKTTLSDNVVIKFEFPKPSHSEQWYFLPIDLIGVQSCKITGKGNWGAKWSLGFTITSLVFIRDETSEQELARTSKEAALQKIWFDTPICETKFICEANKNSLPLFRDSSTTIDIPSATKVVAMDETKRRLSKHFNQGFRALNMLRGGKEISISAISVPFSSKYDLKGLYVCVGKDDNLPLILTSFCDCNGLKTYKKFQFMRSGSRSDDTFPDDSNVLEWHYFPVDLDNIVRFEIEGIDRVSRTRTTGKFCKISFEFSSLIFIRKEPIDEETIRLADDSSFNHLWDDIPLSVAQFLDWGNNPDPNFPPFLQDYSKIISVSPSSISGKNESKNRTSKESDKSKEAKAIIEGKEKKSFTFSHLTISFNCAYSLRGIRTRIDLHHDSNLVLLCTFFQSDGAKCVKKYQFENPHPYQYCATWQYLEVDLPNVERCEIQGKMEWNGKLNRCFNVNSLYFIRTMNEKEQIFIESLNLASIFRHEVIIGKERFFTRFGTDPITIKPDLVGISAYNSARLPGEKGYDVSKRVQSMLESGKPARFSYAKIPFADPISIKGAYVGFSKIHGPKSPLFTFTMSDNRKVIIKCVIKRPSTVSGRYFLPIDLNNVICCEIEGKGTWSNKHLCNFMIGSLVFVKGDIDTSISHSFFNPEKVSKNRCIGVSSSLSHSIIEDEAEKDPVISTSKSPQASHDDKLDVNERIGKEKNDGTKMKRRLSFHSDTTISLPKGKEEKENEETQVLKPSGNPTVFEEVGDTLDQEKEEEVDDGSLCLGDKSSVISTTEYINHNTFQASTLMLPQSSDEFKQSKLIKNPDKSHVQSKESDLKEDSKQILVENKISSPKTIISKIESSMMNEKEEENDDILSEAKVPQVVSDCSDRVTVNEEKCPVYPVQNTPMAQNQISSKLFCDEMILKSSDLITPLYCLGKGKFGEVLLVNVKGISLPCVLKKMLRVADKRVVKDCRKEFKVQLKIYNNPKCFTRIPQPLYILDLLDADMKGVYGFITEFCVGGSVDEFSKNWCADGKYVCDDYDYSESDDPEDSSSSTSGNESILKPFDPMTLNPLKFCVGGSVDEFSKNWCADGKYVCDDYDYSESDDPEDSSSSTSGNESILKPFDPMTLNPLKVCSLCVGMIECLDDVFTAKKKLIHRDIKPENFLIRVDPNSKQFTVVLCDVGLSRIQDCLSSSSVAKSFLSSSSLECSSSDQFVCSYGYYAYEMLVDGLPSQLSDAYSLGMSILSLFLCSMPFSDHPLLKGISTPIEYVHKLSDMISRSLTPKLSSSPLFNSLLTIEEGTYIPVHSCLNEVFLGLTQSNPMKRMSVHDARVKVQSIKSLLPSIGEGWKTCTGKDGDILDGKRRVHDKDRENSPPSFPLVMSIDDSLYKTSGWYDTSIQARDMLKVGHDVLLSHLSIPFPSPSPMKGAYICVYKNHSSPSLLFTFTDSDGKKISKKYEFPEPEFTFAWFFLPIDLDNVVLCEIEGKGMWENKKCRNFVISSLVFTMPEERIGSEPLSCLPFEHSIDDNYHHDNETRIESKEGRKDEEEEKGIQMSSTTCVILTVEPEFIHKGSYYCCPIPRDAPNIKSVEFPSFKAIDGTKEEGVEEYMMKGEGSCGNSANISIPFSSSIPMEGAYICLSSYPSSPSHLIFTLTSSKGEKTSKKYEFHEFEEYRWYFLPVDLPDVVLCEITGKGREKEYFRIETLIFFREETPEETIARETGEKGWSEAPVVKPEFVKEGDRKSKGRHSIPIARDDPKLVHHTLSMVNCKDDAFRKESRYYDRRSNAQKMLKGKYYVQLSYLSIPFLVPSPLKGAYICVDAYNSSPSLLFTFTDCDGKKTSKKYEFRKPEHDYEWHFLPIDLHNVVLCEIEGKGMWREKNSRHFCIYSLVFTVIPEKIIAERLSILPWK</sequence>
<gene>
    <name evidence="6" type="ORF">ADUPG1_008380</name>
</gene>
<keyword evidence="2 3" id="KW-0067">ATP-binding</keyword>
<dbReference type="SUPFAM" id="SSF56112">
    <property type="entry name" value="Protein kinase-like (PK-like)"/>
    <property type="match status" value="1"/>
</dbReference>
<accession>A0ABQ5KRR7</accession>
<evidence type="ECO:0000256" key="2">
    <source>
        <dbReference type="ARBA" id="ARBA00022840"/>
    </source>
</evidence>
<dbReference type="EMBL" id="BQXS01010935">
    <property type="protein sequence ID" value="GKT35165.1"/>
    <property type="molecule type" value="Genomic_DNA"/>
</dbReference>
<feature type="region of interest" description="Disordered" evidence="4">
    <location>
        <begin position="1294"/>
        <end position="1369"/>
    </location>
</feature>
<organism evidence="6 7">
    <name type="scientific">Aduncisulcus paluster</name>
    <dbReference type="NCBI Taxonomy" id="2918883"/>
    <lineage>
        <taxon>Eukaryota</taxon>
        <taxon>Metamonada</taxon>
        <taxon>Carpediemonas-like organisms</taxon>
        <taxon>Aduncisulcus</taxon>
    </lineage>
</organism>
<dbReference type="PROSITE" id="PS00107">
    <property type="entry name" value="PROTEIN_KINASE_ATP"/>
    <property type="match status" value="1"/>
</dbReference>
<keyword evidence="7" id="KW-1185">Reference proteome</keyword>
<dbReference type="Gene3D" id="1.10.510.10">
    <property type="entry name" value="Transferase(Phosphotransferase) domain 1"/>
    <property type="match status" value="1"/>
</dbReference>
<keyword evidence="1 3" id="KW-0547">Nucleotide-binding</keyword>
<dbReference type="InterPro" id="IPR017441">
    <property type="entry name" value="Protein_kinase_ATP_BS"/>
</dbReference>
<feature type="domain" description="Protein kinase" evidence="5">
    <location>
        <begin position="1538"/>
        <end position="1951"/>
    </location>
</feature>
<feature type="compositionally biased region" description="Basic and acidic residues" evidence="4">
    <location>
        <begin position="2139"/>
        <end position="2155"/>
    </location>
</feature>
<feature type="compositionally biased region" description="Basic and acidic residues" evidence="4">
    <location>
        <begin position="955"/>
        <end position="970"/>
    </location>
</feature>
<evidence type="ECO:0000256" key="3">
    <source>
        <dbReference type="PROSITE-ProRule" id="PRU10141"/>
    </source>
</evidence>
<reference evidence="6" key="1">
    <citation type="submission" date="2022-03" db="EMBL/GenBank/DDBJ databases">
        <title>Draft genome sequence of Aduncisulcus paluster, a free-living microaerophilic Fornicata.</title>
        <authorList>
            <person name="Yuyama I."/>
            <person name="Kume K."/>
            <person name="Tamura T."/>
            <person name="Inagaki Y."/>
            <person name="Hashimoto T."/>
        </authorList>
    </citation>
    <scope>NUCLEOTIDE SEQUENCE</scope>
    <source>
        <strain evidence="6">NY0171</strain>
    </source>
</reference>
<dbReference type="Pfam" id="PF00069">
    <property type="entry name" value="Pkinase"/>
    <property type="match status" value="1"/>
</dbReference>
<dbReference type="Proteomes" id="UP001057375">
    <property type="component" value="Unassembled WGS sequence"/>
</dbReference>
<feature type="region of interest" description="Disordered" evidence="4">
    <location>
        <begin position="949"/>
        <end position="970"/>
    </location>
</feature>
<dbReference type="InterPro" id="IPR008271">
    <property type="entry name" value="Ser/Thr_kinase_AS"/>
</dbReference>
<feature type="non-terminal residue" evidence="6">
    <location>
        <position position="1"/>
    </location>
</feature>
<dbReference type="PANTHER" id="PTHR44167">
    <property type="entry name" value="OVARIAN-SPECIFIC SERINE/THREONINE-PROTEIN KINASE LOK-RELATED"/>
    <property type="match status" value="1"/>
</dbReference>
<feature type="binding site" evidence="3">
    <location>
        <position position="1567"/>
    </location>
    <ligand>
        <name>ATP</name>
        <dbReference type="ChEBI" id="CHEBI:30616"/>
    </ligand>
</feature>
<evidence type="ECO:0000259" key="5">
    <source>
        <dbReference type="PROSITE" id="PS50011"/>
    </source>
</evidence>
<dbReference type="InterPro" id="IPR011009">
    <property type="entry name" value="Kinase-like_dom_sf"/>
</dbReference>
<evidence type="ECO:0000313" key="6">
    <source>
        <dbReference type="EMBL" id="GKT35165.1"/>
    </source>
</evidence>
<feature type="compositionally biased region" description="Polar residues" evidence="4">
    <location>
        <begin position="449"/>
        <end position="459"/>
    </location>
</feature>
<feature type="compositionally biased region" description="Low complexity" evidence="4">
    <location>
        <begin position="425"/>
        <end position="444"/>
    </location>
</feature>
<dbReference type="PANTHER" id="PTHR44167:SF24">
    <property type="entry name" value="SERINE_THREONINE-PROTEIN KINASE CHK2"/>
    <property type="match status" value="1"/>
</dbReference>
<feature type="compositionally biased region" description="Basic and acidic residues" evidence="4">
    <location>
        <begin position="1310"/>
        <end position="1330"/>
    </location>
</feature>
<dbReference type="SMART" id="SM00220">
    <property type="entry name" value="S_TKc"/>
    <property type="match status" value="1"/>
</dbReference>
<name>A0ABQ5KRR7_9EUKA</name>
<evidence type="ECO:0000256" key="1">
    <source>
        <dbReference type="ARBA" id="ARBA00022741"/>
    </source>
</evidence>
<feature type="region of interest" description="Disordered" evidence="4">
    <location>
        <begin position="2139"/>
        <end position="2160"/>
    </location>
</feature>
<evidence type="ECO:0000256" key="4">
    <source>
        <dbReference type="SAM" id="MobiDB-lite"/>
    </source>
</evidence>
<feature type="compositionally biased region" description="Basic and acidic residues" evidence="4">
    <location>
        <begin position="1"/>
        <end position="13"/>
    </location>
</feature>
<feature type="region of interest" description="Disordered" evidence="4">
    <location>
        <begin position="416"/>
        <end position="471"/>
    </location>
</feature>
<dbReference type="PROSITE" id="PS50011">
    <property type="entry name" value="PROTEIN_KINASE_DOM"/>
    <property type="match status" value="1"/>
</dbReference>
<dbReference type="PROSITE" id="PS00108">
    <property type="entry name" value="PROTEIN_KINASE_ST"/>
    <property type="match status" value="1"/>
</dbReference>
<comment type="caution">
    <text evidence="6">The sequence shown here is derived from an EMBL/GenBank/DDBJ whole genome shotgun (WGS) entry which is preliminary data.</text>
</comment>
<protein>
    <recommendedName>
        <fullName evidence="5">Protein kinase domain-containing protein</fullName>
    </recommendedName>
</protein>